<keyword evidence="3" id="KW-1185">Reference proteome</keyword>
<evidence type="ECO:0000259" key="1">
    <source>
        <dbReference type="Pfam" id="PF14534"/>
    </source>
</evidence>
<dbReference type="PROSITE" id="PS51257">
    <property type="entry name" value="PROKAR_LIPOPROTEIN"/>
    <property type="match status" value="1"/>
</dbReference>
<accession>A0A3A8Q710</accession>
<dbReference type="SUPFAM" id="SSF54427">
    <property type="entry name" value="NTF2-like"/>
    <property type="match status" value="1"/>
</dbReference>
<comment type="caution">
    <text evidence="2">The sequence shown here is derived from an EMBL/GenBank/DDBJ whole genome shotgun (WGS) entry which is preliminary data.</text>
</comment>
<dbReference type="Gene3D" id="3.10.450.50">
    <property type="match status" value="1"/>
</dbReference>
<dbReference type="EMBL" id="RAWM01000119">
    <property type="protein sequence ID" value="RKH61995.1"/>
    <property type="molecule type" value="Genomic_DNA"/>
</dbReference>
<dbReference type="AlphaFoldDB" id="A0A3A8Q710"/>
<evidence type="ECO:0000313" key="3">
    <source>
        <dbReference type="Proteomes" id="UP000282656"/>
    </source>
</evidence>
<reference evidence="3" key="1">
    <citation type="submission" date="2018-09" db="EMBL/GenBank/DDBJ databases">
        <authorList>
            <person name="Livingstone P.G."/>
            <person name="Whitworth D.E."/>
        </authorList>
    </citation>
    <scope>NUCLEOTIDE SEQUENCE [LARGE SCALE GENOMIC DNA]</scope>
    <source>
        <strain evidence="3">AB047A</strain>
    </source>
</reference>
<protein>
    <submittedName>
        <fullName evidence="2">Nuclear transport factor 2 family protein</fullName>
    </submittedName>
</protein>
<name>A0A3A8Q710_9BACT</name>
<dbReference type="InterPro" id="IPR032710">
    <property type="entry name" value="NTF2-like_dom_sf"/>
</dbReference>
<proteinExistence type="predicted"/>
<sequence>MHNRFLALCAVFLLAACAPKRIPGTELEDTGDTRAILSVMEKYRSALENRDAKAIQALVSPKFRDDAGTPDDPADDLTASNLEAHLQGLFTKLQNPKVDFNIRRVEFHSDEDVALAIYYWNASWRMPGLNARPQSDSELEQMVFQKVDGDWKIVSGI</sequence>
<gene>
    <name evidence="2" type="ORF">D7X96_30665</name>
</gene>
<dbReference type="Proteomes" id="UP000282656">
    <property type="component" value="Unassembled WGS sequence"/>
</dbReference>
<dbReference type="InterPro" id="IPR027843">
    <property type="entry name" value="DUF4440"/>
</dbReference>
<dbReference type="Pfam" id="PF14534">
    <property type="entry name" value="DUF4440"/>
    <property type="match status" value="1"/>
</dbReference>
<dbReference type="RefSeq" id="WP_120548069.1">
    <property type="nucleotide sequence ID" value="NZ_RAWM01000119.1"/>
</dbReference>
<evidence type="ECO:0000313" key="2">
    <source>
        <dbReference type="EMBL" id="RKH61995.1"/>
    </source>
</evidence>
<organism evidence="2 3">
    <name type="scientific">Corallococcus interemptor</name>
    <dbReference type="NCBI Taxonomy" id="2316720"/>
    <lineage>
        <taxon>Bacteria</taxon>
        <taxon>Pseudomonadati</taxon>
        <taxon>Myxococcota</taxon>
        <taxon>Myxococcia</taxon>
        <taxon>Myxococcales</taxon>
        <taxon>Cystobacterineae</taxon>
        <taxon>Myxococcaceae</taxon>
        <taxon>Corallococcus</taxon>
    </lineage>
</organism>
<dbReference type="OrthoDB" id="5511838at2"/>
<feature type="domain" description="DUF4440" evidence="1">
    <location>
        <begin position="36"/>
        <end position="153"/>
    </location>
</feature>